<evidence type="ECO:0000256" key="5">
    <source>
        <dbReference type="ARBA" id="ARBA00023040"/>
    </source>
</evidence>
<evidence type="ECO:0000259" key="10">
    <source>
        <dbReference type="PROSITE" id="PS50262"/>
    </source>
</evidence>
<evidence type="ECO:0000256" key="9">
    <source>
        <dbReference type="RuleBase" id="RU000688"/>
    </source>
</evidence>
<dbReference type="Proteomes" id="UP000466442">
    <property type="component" value="Unassembled WGS sequence"/>
</dbReference>
<evidence type="ECO:0000256" key="3">
    <source>
        <dbReference type="ARBA" id="ARBA00022692"/>
    </source>
</evidence>
<dbReference type="PROSITE" id="PS50262">
    <property type="entry name" value="G_PROTEIN_RECEP_F1_2"/>
    <property type="match status" value="1"/>
</dbReference>
<dbReference type="PROSITE" id="PS00237">
    <property type="entry name" value="G_PROTEIN_RECEP_F1_1"/>
    <property type="match status" value="1"/>
</dbReference>
<dbReference type="InterPro" id="IPR000276">
    <property type="entry name" value="GPCR_Rhodpsn"/>
</dbReference>
<dbReference type="GO" id="GO:0005886">
    <property type="term" value="C:plasma membrane"/>
    <property type="evidence" value="ECO:0007669"/>
    <property type="project" value="TreeGrafter"/>
</dbReference>
<dbReference type="GO" id="GO:0004930">
    <property type="term" value="F:G protein-coupled receptor activity"/>
    <property type="evidence" value="ECO:0007669"/>
    <property type="project" value="UniProtKB-KW"/>
</dbReference>
<evidence type="ECO:0000256" key="4">
    <source>
        <dbReference type="ARBA" id="ARBA00022989"/>
    </source>
</evidence>
<evidence type="ECO:0000256" key="6">
    <source>
        <dbReference type="ARBA" id="ARBA00023136"/>
    </source>
</evidence>
<keyword evidence="4" id="KW-1133">Transmembrane helix</keyword>
<reference evidence="11" key="1">
    <citation type="journal article" date="2021" name="Mol. Ecol. Resour.">
        <title>Apolygus lucorum genome provides insights into omnivorousness and mesophyll feeding.</title>
        <authorList>
            <person name="Liu Y."/>
            <person name="Liu H."/>
            <person name="Wang H."/>
            <person name="Huang T."/>
            <person name="Liu B."/>
            <person name="Yang B."/>
            <person name="Yin L."/>
            <person name="Li B."/>
            <person name="Zhang Y."/>
            <person name="Zhang S."/>
            <person name="Jiang F."/>
            <person name="Zhang X."/>
            <person name="Ren Y."/>
            <person name="Wang B."/>
            <person name="Wang S."/>
            <person name="Lu Y."/>
            <person name="Wu K."/>
            <person name="Fan W."/>
            <person name="Wang G."/>
        </authorList>
    </citation>
    <scope>NUCLEOTIDE SEQUENCE</scope>
    <source>
        <strain evidence="11">12Hb</strain>
    </source>
</reference>
<evidence type="ECO:0000256" key="1">
    <source>
        <dbReference type="ARBA" id="ARBA00004141"/>
    </source>
</evidence>
<dbReference type="Gene3D" id="1.20.1070.10">
    <property type="entry name" value="Rhodopsin 7-helix transmembrane proteins"/>
    <property type="match status" value="1"/>
</dbReference>
<evidence type="ECO:0000256" key="2">
    <source>
        <dbReference type="ARBA" id="ARBA00010663"/>
    </source>
</evidence>
<keyword evidence="12" id="KW-1185">Reference proteome</keyword>
<dbReference type="PANTHER" id="PTHR24243:SF233">
    <property type="entry name" value="THYROTROPIN-RELEASING HORMONE RECEPTOR"/>
    <property type="match status" value="1"/>
</dbReference>
<keyword evidence="3 9" id="KW-0812">Transmembrane</keyword>
<comment type="subcellular location">
    <subcellularLocation>
        <location evidence="1">Membrane</location>
        <topology evidence="1">Multi-pass membrane protein</topology>
    </subcellularLocation>
</comment>
<name>A0A6A4JHJ1_APOLU</name>
<evidence type="ECO:0000313" key="12">
    <source>
        <dbReference type="Proteomes" id="UP000466442"/>
    </source>
</evidence>
<comment type="similarity">
    <text evidence="2 9">Belongs to the G-protein coupled receptor 1 family.</text>
</comment>
<proteinExistence type="inferred from homology"/>
<evidence type="ECO:0000256" key="8">
    <source>
        <dbReference type="ARBA" id="ARBA00023224"/>
    </source>
</evidence>
<evidence type="ECO:0000256" key="7">
    <source>
        <dbReference type="ARBA" id="ARBA00023170"/>
    </source>
</evidence>
<dbReference type="PRINTS" id="PR00237">
    <property type="entry name" value="GPCRRHODOPSN"/>
</dbReference>
<gene>
    <name evidence="11" type="ORF">GE061_015671</name>
</gene>
<dbReference type="EMBL" id="WIXP02000006">
    <property type="protein sequence ID" value="KAF6209917.1"/>
    <property type="molecule type" value="Genomic_DNA"/>
</dbReference>
<dbReference type="InterPro" id="IPR017452">
    <property type="entry name" value="GPCR_Rhodpsn_7TM"/>
</dbReference>
<dbReference type="OrthoDB" id="10036964at2759"/>
<keyword evidence="8 9" id="KW-0807">Transducer</keyword>
<keyword evidence="6" id="KW-0472">Membrane</keyword>
<dbReference type="Pfam" id="PF00001">
    <property type="entry name" value="7tm_1"/>
    <property type="match status" value="1"/>
</dbReference>
<comment type="caution">
    <text evidence="11">The sequence shown here is derived from an EMBL/GenBank/DDBJ whole genome shotgun (WGS) entry which is preliminary data.</text>
</comment>
<dbReference type="AlphaFoldDB" id="A0A6A4JHJ1"/>
<dbReference type="SUPFAM" id="SSF81321">
    <property type="entry name" value="Family A G protein-coupled receptor-like"/>
    <property type="match status" value="1"/>
</dbReference>
<accession>A0A6A4JHJ1</accession>
<dbReference type="PANTHER" id="PTHR24243">
    <property type="entry name" value="G-PROTEIN COUPLED RECEPTOR"/>
    <property type="match status" value="1"/>
</dbReference>
<keyword evidence="7 9" id="KW-0675">Receptor</keyword>
<keyword evidence="5 9" id="KW-0297">G-protein coupled receptor</keyword>
<protein>
    <recommendedName>
        <fullName evidence="10">G-protein coupled receptors family 1 profile domain-containing protein</fullName>
    </recommendedName>
</protein>
<evidence type="ECO:0000313" key="11">
    <source>
        <dbReference type="EMBL" id="KAF6209917.1"/>
    </source>
</evidence>
<sequence length="417" mass="46796">MIGTSGVEKNDTLGLLLNGSLSGDGNLSALPGPGSDPPTLPPYIRTTSMLLCIIILGIGVIGNVMVPLVILKTKDMRNSTNIFLMNLSLADLMVLLVCTPTVLVEVNSKPETWVLGEHMCKAVPFVELTVAHASVLTILAISFERYYAICEPLRAGYVCTKTRAILICLLAWTFAALFTSPIISITKYEMREYIDGTLVPTCLTQAESWFPAFFFIFIISLFFILPLFILIFLYSVIAKHLMADTAASTTDGFNQRARKQVVLMLVTVVVSFFACLLPFRIFTLWIILSDPHTVFNLGVVAYYNILYFCRIMHYVNSAINPILYNLMSSKFRHGFSRMVLYRRKRNILLLRNRATFSSSFNHSSMRNRGSPDLSWRGASMDSRRNGSIRRSVILRSSLLGERTKPGELELQHPESYV</sequence>
<organism evidence="11 12">
    <name type="scientific">Apolygus lucorum</name>
    <name type="common">Small green plant bug</name>
    <name type="synonym">Lygocoris lucorum</name>
    <dbReference type="NCBI Taxonomy" id="248454"/>
    <lineage>
        <taxon>Eukaryota</taxon>
        <taxon>Metazoa</taxon>
        <taxon>Ecdysozoa</taxon>
        <taxon>Arthropoda</taxon>
        <taxon>Hexapoda</taxon>
        <taxon>Insecta</taxon>
        <taxon>Pterygota</taxon>
        <taxon>Neoptera</taxon>
        <taxon>Paraneoptera</taxon>
        <taxon>Hemiptera</taxon>
        <taxon>Heteroptera</taxon>
        <taxon>Panheteroptera</taxon>
        <taxon>Cimicomorpha</taxon>
        <taxon>Miridae</taxon>
        <taxon>Mirini</taxon>
        <taxon>Apolygus</taxon>
    </lineage>
</organism>
<feature type="domain" description="G-protein coupled receptors family 1 profile" evidence="10">
    <location>
        <begin position="62"/>
        <end position="324"/>
    </location>
</feature>